<dbReference type="Proteomes" id="UP001059546">
    <property type="component" value="Chromosome I"/>
</dbReference>
<dbReference type="PANTHER" id="PTHR18929">
    <property type="entry name" value="PROTEIN DISULFIDE ISOMERASE"/>
    <property type="match status" value="1"/>
</dbReference>
<sequence>MFGFVLTIALYDYAMGRESHVQGSQLIDNLKIVPSPSMIGMLKEMKGLFSYVSENEKFDGEGIEVKHDGRMFVVPSTEDVEKAVDVLKKYPAPSEEAISAMRSGDGNAEGQLGNFIVYFLDSSGYKESLQRNKEGFAEFVSTDLSLASSLEVPVPGIYGYNANDRLSYKLPLSEENIKRVISLSNLSIFGFTSPANISLYRSLKGTIFYIFFDTKSGPEALMEYFGVLNDFRYDVRVIIIPRIKESVDLSEYGLTEENLPGCISISEDGGKYVLKNVSRESISGFVKDVLDKKAEVFYKSQDEPEDNDSRSVKVVTRNNVKTYIEDASKDRLIVFGTERCPHCVRVKPVIEKLGEIVRDHANDKVFVGYCDVGMNDMNDFDIQFVPTLLLYKAGGKESVLYSGGERNLPNLAGFIREYGGLGVDLSEFVAPEGERKFEVGDDARAEL</sequence>
<gene>
    <name evidence="3" type="ORF">GPU96_01g01600</name>
</gene>
<dbReference type="GO" id="GO:0006457">
    <property type="term" value="P:protein folding"/>
    <property type="evidence" value="ECO:0007669"/>
    <property type="project" value="TreeGrafter"/>
</dbReference>
<evidence type="ECO:0000313" key="4">
    <source>
        <dbReference type="Proteomes" id="UP001059546"/>
    </source>
</evidence>
<dbReference type="EMBL" id="CP075147">
    <property type="protein sequence ID" value="UTX42456.1"/>
    <property type="molecule type" value="Genomic_DNA"/>
</dbReference>
<dbReference type="Pfam" id="PF00085">
    <property type="entry name" value="Thioredoxin"/>
    <property type="match status" value="1"/>
</dbReference>
<dbReference type="PANTHER" id="PTHR18929:SF240">
    <property type="entry name" value="PROTEIN DISULFIDE-ISOMERASE"/>
    <property type="match status" value="1"/>
</dbReference>
<dbReference type="InterPro" id="IPR011767">
    <property type="entry name" value="GLR_AS"/>
</dbReference>
<reference evidence="3" key="1">
    <citation type="submission" date="2021-05" db="EMBL/GenBank/DDBJ databases">
        <title>Encephalitozoon hellem ATCC 50604 Complete Genome.</title>
        <authorList>
            <person name="Mascarenhas dos Santos A.C."/>
            <person name="Julian A.T."/>
            <person name="Pombert J.-F."/>
        </authorList>
    </citation>
    <scope>NUCLEOTIDE SEQUENCE</scope>
    <source>
        <strain evidence="3">ATCC 50604</strain>
    </source>
</reference>
<dbReference type="GO" id="GO:0003756">
    <property type="term" value="F:protein disulfide isomerase activity"/>
    <property type="evidence" value="ECO:0007669"/>
    <property type="project" value="TreeGrafter"/>
</dbReference>
<organism evidence="3 4">
    <name type="scientific">Encephalitozoon hellem</name>
    <name type="common">Microsporidian parasite</name>
    <dbReference type="NCBI Taxonomy" id="27973"/>
    <lineage>
        <taxon>Eukaryota</taxon>
        <taxon>Fungi</taxon>
        <taxon>Fungi incertae sedis</taxon>
        <taxon>Microsporidia</taxon>
        <taxon>Unikaryonidae</taxon>
        <taxon>Encephalitozoon</taxon>
    </lineage>
</organism>
<dbReference type="InterPro" id="IPR013766">
    <property type="entry name" value="Thioredoxin_domain"/>
</dbReference>
<dbReference type="AlphaFoldDB" id="A0A9Q9F8M7"/>
<dbReference type="InterPro" id="IPR036249">
    <property type="entry name" value="Thioredoxin-like_sf"/>
</dbReference>
<proteinExistence type="inferred from homology"/>
<dbReference type="Gene3D" id="3.40.30.10">
    <property type="entry name" value="Glutaredoxin"/>
    <property type="match status" value="2"/>
</dbReference>
<protein>
    <submittedName>
        <fullName evidence="3">Thioredoxin</fullName>
    </submittedName>
</protein>
<feature type="domain" description="Thioredoxin" evidence="2">
    <location>
        <begin position="312"/>
        <end position="415"/>
    </location>
</feature>
<dbReference type="PROSITE" id="PS00195">
    <property type="entry name" value="GLUTAREDOXIN_1"/>
    <property type="match status" value="1"/>
</dbReference>
<dbReference type="SUPFAM" id="SSF52833">
    <property type="entry name" value="Thioredoxin-like"/>
    <property type="match status" value="2"/>
</dbReference>
<evidence type="ECO:0000313" key="3">
    <source>
        <dbReference type="EMBL" id="UTX42456.1"/>
    </source>
</evidence>
<evidence type="ECO:0000256" key="1">
    <source>
        <dbReference type="ARBA" id="ARBA00006347"/>
    </source>
</evidence>
<evidence type="ECO:0000259" key="2">
    <source>
        <dbReference type="Pfam" id="PF00085"/>
    </source>
</evidence>
<comment type="similarity">
    <text evidence="1">Belongs to the protein disulfide isomerase family.</text>
</comment>
<name>A0A9Q9F8M7_ENCHE</name>
<dbReference type="GO" id="GO:0034976">
    <property type="term" value="P:response to endoplasmic reticulum stress"/>
    <property type="evidence" value="ECO:0007669"/>
    <property type="project" value="TreeGrafter"/>
</dbReference>
<dbReference type="GO" id="GO:0005783">
    <property type="term" value="C:endoplasmic reticulum"/>
    <property type="evidence" value="ECO:0007669"/>
    <property type="project" value="TreeGrafter"/>
</dbReference>
<accession>A0A9Q9F8M7</accession>